<accession>A0AAP0NYD8</accession>
<evidence type="ECO:0000313" key="2">
    <source>
        <dbReference type="EMBL" id="KAK9122275.1"/>
    </source>
</evidence>
<evidence type="ECO:0000256" key="1">
    <source>
        <dbReference type="SAM" id="Phobius"/>
    </source>
</evidence>
<keyword evidence="1" id="KW-1133">Transmembrane helix</keyword>
<dbReference type="EMBL" id="JBBNAF010000008">
    <property type="protein sequence ID" value="KAK9122275.1"/>
    <property type="molecule type" value="Genomic_DNA"/>
</dbReference>
<evidence type="ECO:0000313" key="3">
    <source>
        <dbReference type="Proteomes" id="UP001420932"/>
    </source>
</evidence>
<dbReference type="PANTHER" id="PTHR35165:SF1">
    <property type="entry name" value="OS04G0577375 PROTEIN"/>
    <property type="match status" value="1"/>
</dbReference>
<comment type="caution">
    <text evidence="2">The sequence shown here is derived from an EMBL/GenBank/DDBJ whole genome shotgun (WGS) entry which is preliminary data.</text>
</comment>
<keyword evidence="1" id="KW-0812">Transmembrane</keyword>
<feature type="transmembrane region" description="Helical" evidence="1">
    <location>
        <begin position="41"/>
        <end position="63"/>
    </location>
</feature>
<dbReference type="InterPro" id="IPR032238">
    <property type="entry name" value="ATP-synth_Z"/>
</dbReference>
<gene>
    <name evidence="2" type="ORF">Syun_019892</name>
</gene>
<keyword evidence="3" id="KW-1185">Reference proteome</keyword>
<name>A0AAP0NYD8_9MAGN</name>
<sequence>MDQRPFKAENKDLIMYDDHGEDCEKNKCMVMMYMMMRTSTYMACLSSIMMCITGGLLLALWAYQFSSSNSQLWMVPFGLILSVTPIVVWLSLFVSSECTVNHDNLQQDDLEK</sequence>
<reference evidence="2 3" key="1">
    <citation type="submission" date="2024-01" db="EMBL/GenBank/DDBJ databases">
        <title>Genome assemblies of Stephania.</title>
        <authorList>
            <person name="Yang L."/>
        </authorList>
    </citation>
    <scope>NUCLEOTIDE SEQUENCE [LARGE SCALE GENOMIC DNA]</scope>
    <source>
        <strain evidence="2">YNDBR</strain>
        <tissue evidence="2">Leaf</tissue>
    </source>
</reference>
<protein>
    <submittedName>
        <fullName evidence="2">Uncharacterized protein</fullName>
    </submittedName>
</protein>
<dbReference type="AlphaFoldDB" id="A0AAP0NYD8"/>
<dbReference type="Pfam" id="PF16594">
    <property type="entry name" value="ATP-synt_Z"/>
    <property type="match status" value="1"/>
</dbReference>
<feature type="transmembrane region" description="Helical" evidence="1">
    <location>
        <begin position="75"/>
        <end position="94"/>
    </location>
</feature>
<dbReference type="Proteomes" id="UP001420932">
    <property type="component" value="Unassembled WGS sequence"/>
</dbReference>
<dbReference type="PANTHER" id="PTHR35165">
    <property type="entry name" value="OS08G0113900 PROTEIN"/>
    <property type="match status" value="1"/>
</dbReference>
<keyword evidence="1" id="KW-0472">Membrane</keyword>
<organism evidence="2 3">
    <name type="scientific">Stephania yunnanensis</name>
    <dbReference type="NCBI Taxonomy" id="152371"/>
    <lineage>
        <taxon>Eukaryota</taxon>
        <taxon>Viridiplantae</taxon>
        <taxon>Streptophyta</taxon>
        <taxon>Embryophyta</taxon>
        <taxon>Tracheophyta</taxon>
        <taxon>Spermatophyta</taxon>
        <taxon>Magnoliopsida</taxon>
        <taxon>Ranunculales</taxon>
        <taxon>Menispermaceae</taxon>
        <taxon>Menispermoideae</taxon>
        <taxon>Cissampelideae</taxon>
        <taxon>Stephania</taxon>
    </lineage>
</organism>
<proteinExistence type="predicted"/>